<dbReference type="EMBL" id="CP114014">
    <property type="protein sequence ID" value="XAY07217.1"/>
    <property type="molecule type" value="Genomic_DNA"/>
</dbReference>
<feature type="transmembrane region" description="Helical" evidence="2">
    <location>
        <begin position="7"/>
        <end position="25"/>
    </location>
</feature>
<dbReference type="KEGG" id="parq:DSM112329_04098"/>
<accession>A0AAU7B0G8</accession>
<reference evidence="3" key="1">
    <citation type="submission" date="2022-12" db="EMBL/GenBank/DDBJ databases">
        <title>Paraconexibacter alkalitolerans sp. nov. and Baekduia alba sp. nov., isolated from soil and emended description of the genera Paraconexibacter (Chun et al., 2020) and Baekduia (An et al., 2020).</title>
        <authorList>
            <person name="Vieira S."/>
            <person name="Huber K.J."/>
            <person name="Geppert A."/>
            <person name="Wolf J."/>
            <person name="Neumann-Schaal M."/>
            <person name="Muesken M."/>
            <person name="Overmann J."/>
        </authorList>
    </citation>
    <scope>NUCLEOTIDE SEQUENCE</scope>
    <source>
        <strain evidence="3">AEG42_29</strain>
    </source>
</reference>
<gene>
    <name evidence="3" type="ORF">DSM112329_04098</name>
</gene>
<feature type="region of interest" description="Disordered" evidence="1">
    <location>
        <begin position="96"/>
        <end position="125"/>
    </location>
</feature>
<keyword evidence="2" id="KW-0812">Transmembrane</keyword>
<evidence type="ECO:0000256" key="2">
    <source>
        <dbReference type="SAM" id="Phobius"/>
    </source>
</evidence>
<keyword evidence="2" id="KW-0472">Membrane</keyword>
<sequence>MLTTRLGWFGAVAYALPILEVWLLTRLSEDGADVFLVALQVVWVMAFLFVLDRTIRGSRAYRDARDAAEAEAAAEAEREALAVANAAAAARSRAEAAAARRVPRPLSSRGGRPSLLAQDRRRSHR</sequence>
<evidence type="ECO:0000256" key="1">
    <source>
        <dbReference type="SAM" id="MobiDB-lite"/>
    </source>
</evidence>
<keyword evidence="2" id="KW-1133">Transmembrane helix</keyword>
<dbReference type="AlphaFoldDB" id="A0AAU7B0G8"/>
<dbReference type="RefSeq" id="WP_354698420.1">
    <property type="nucleotide sequence ID" value="NZ_CP114014.1"/>
</dbReference>
<name>A0AAU7B0G8_9ACTN</name>
<protein>
    <submittedName>
        <fullName evidence="3">Uncharacterized protein</fullName>
    </submittedName>
</protein>
<proteinExistence type="predicted"/>
<evidence type="ECO:0000313" key="3">
    <source>
        <dbReference type="EMBL" id="XAY07217.1"/>
    </source>
</evidence>
<feature type="transmembrane region" description="Helical" evidence="2">
    <location>
        <begin position="31"/>
        <end position="51"/>
    </location>
</feature>
<organism evidence="3">
    <name type="scientific">Paraconexibacter sp. AEG42_29</name>
    <dbReference type="NCBI Taxonomy" id="2997339"/>
    <lineage>
        <taxon>Bacteria</taxon>
        <taxon>Bacillati</taxon>
        <taxon>Actinomycetota</taxon>
        <taxon>Thermoleophilia</taxon>
        <taxon>Solirubrobacterales</taxon>
        <taxon>Paraconexibacteraceae</taxon>
        <taxon>Paraconexibacter</taxon>
    </lineage>
</organism>